<name>A0ABD5UF79_9EURY</name>
<evidence type="ECO:0000313" key="3">
    <source>
        <dbReference type="Proteomes" id="UP001596406"/>
    </source>
</evidence>
<keyword evidence="3" id="KW-1185">Reference proteome</keyword>
<feature type="region of interest" description="Disordered" evidence="1">
    <location>
        <begin position="52"/>
        <end position="111"/>
    </location>
</feature>
<evidence type="ECO:0000313" key="2">
    <source>
        <dbReference type="EMBL" id="MFC6837852.1"/>
    </source>
</evidence>
<protein>
    <submittedName>
        <fullName evidence="2">Uncharacterized protein</fullName>
    </submittedName>
</protein>
<dbReference type="Proteomes" id="UP001596406">
    <property type="component" value="Unassembled WGS sequence"/>
</dbReference>
<proteinExistence type="predicted"/>
<sequence>MVCIDASVGEALRDDRLTTDIEFQTAFGESGELEITETSVEPALEDFGVEVDPRERERRLAQPVASGFGIDDRPEVASQTKSEQSRLVTEENENQRTLSGEPARDPCLYEE</sequence>
<dbReference type="AlphaFoldDB" id="A0ABD5UF79"/>
<evidence type="ECO:0000256" key="1">
    <source>
        <dbReference type="SAM" id="MobiDB-lite"/>
    </source>
</evidence>
<comment type="caution">
    <text evidence="2">The sequence shown here is derived from an EMBL/GenBank/DDBJ whole genome shotgun (WGS) entry which is preliminary data.</text>
</comment>
<feature type="compositionally biased region" description="Polar residues" evidence="1">
    <location>
        <begin position="77"/>
        <end position="87"/>
    </location>
</feature>
<gene>
    <name evidence="2" type="ORF">ACFQHK_15285</name>
</gene>
<reference evidence="2 3" key="1">
    <citation type="journal article" date="2019" name="Int. J. Syst. Evol. Microbiol.">
        <title>The Global Catalogue of Microorganisms (GCM) 10K type strain sequencing project: providing services to taxonomists for standard genome sequencing and annotation.</title>
        <authorList>
            <consortium name="The Broad Institute Genomics Platform"/>
            <consortium name="The Broad Institute Genome Sequencing Center for Infectious Disease"/>
            <person name="Wu L."/>
            <person name="Ma J."/>
        </authorList>
    </citation>
    <scope>NUCLEOTIDE SEQUENCE [LARGE SCALE GENOMIC DNA]</scope>
    <source>
        <strain evidence="2 3">PSRA2</strain>
    </source>
</reference>
<dbReference type="EMBL" id="JBHSXM010000002">
    <property type="protein sequence ID" value="MFC6837852.1"/>
    <property type="molecule type" value="Genomic_DNA"/>
</dbReference>
<dbReference type="RefSeq" id="WP_304449569.1">
    <property type="nucleotide sequence ID" value="NZ_JARRAH010000002.1"/>
</dbReference>
<organism evidence="2 3">
    <name type="scientific">Halomarina ordinaria</name>
    <dbReference type="NCBI Taxonomy" id="3033939"/>
    <lineage>
        <taxon>Archaea</taxon>
        <taxon>Methanobacteriati</taxon>
        <taxon>Methanobacteriota</taxon>
        <taxon>Stenosarchaea group</taxon>
        <taxon>Halobacteria</taxon>
        <taxon>Halobacteriales</taxon>
        <taxon>Natronomonadaceae</taxon>
        <taxon>Halomarina</taxon>
    </lineage>
</organism>
<accession>A0ABD5UF79</accession>